<dbReference type="GO" id="GO:0045436">
    <property type="term" value="F:lycopene beta cyclase activity"/>
    <property type="evidence" value="ECO:0007669"/>
    <property type="project" value="UniProtKB-ARBA"/>
</dbReference>
<sequence>MTASRSRIHQRALAITAALLIGLTMIFDNLMIAAGLFTYDNHLGISIGLMPIEDLAYTIVAVAALPSLWLLLGNRRKPRRPEDADGRAGS</sequence>
<dbReference type="NCBIfam" id="TIGR03462">
    <property type="entry name" value="CarR_dom_SF"/>
    <property type="match status" value="1"/>
</dbReference>
<keyword evidence="7" id="KW-0413">Isomerase</keyword>
<evidence type="ECO:0000256" key="2">
    <source>
        <dbReference type="ARBA" id="ARBA00004829"/>
    </source>
</evidence>
<evidence type="ECO:0000256" key="3">
    <source>
        <dbReference type="ARBA" id="ARBA00022692"/>
    </source>
</evidence>
<comment type="caution">
    <text evidence="9">The sequence shown here is derived from an EMBL/GenBank/DDBJ whole genome shotgun (WGS) entry which is preliminary data.</text>
</comment>
<dbReference type="GO" id="GO:0016020">
    <property type="term" value="C:membrane"/>
    <property type="evidence" value="ECO:0007669"/>
    <property type="project" value="UniProtKB-SubCell"/>
</dbReference>
<evidence type="ECO:0000313" key="10">
    <source>
        <dbReference type="Proteomes" id="UP000549517"/>
    </source>
</evidence>
<keyword evidence="3 8" id="KW-0812">Transmembrane</keyword>
<comment type="subcellular location">
    <subcellularLocation>
        <location evidence="1">Membrane</location>
        <topology evidence="1">Multi-pass membrane protein</topology>
    </subcellularLocation>
</comment>
<proteinExistence type="predicted"/>
<evidence type="ECO:0000256" key="8">
    <source>
        <dbReference type="SAM" id="Phobius"/>
    </source>
</evidence>
<protein>
    <submittedName>
        <fullName evidence="9">Lycopene cyclase domain-containing protein</fullName>
    </submittedName>
</protein>
<evidence type="ECO:0000256" key="6">
    <source>
        <dbReference type="ARBA" id="ARBA00023136"/>
    </source>
</evidence>
<dbReference type="GO" id="GO:0016117">
    <property type="term" value="P:carotenoid biosynthetic process"/>
    <property type="evidence" value="ECO:0007669"/>
    <property type="project" value="UniProtKB-KW"/>
</dbReference>
<evidence type="ECO:0000256" key="5">
    <source>
        <dbReference type="ARBA" id="ARBA00022989"/>
    </source>
</evidence>
<keyword evidence="6 8" id="KW-0472">Membrane</keyword>
<organism evidence="9 10">
    <name type="scientific">Brevibacterium luteolum</name>
    <dbReference type="NCBI Taxonomy" id="199591"/>
    <lineage>
        <taxon>Bacteria</taxon>
        <taxon>Bacillati</taxon>
        <taxon>Actinomycetota</taxon>
        <taxon>Actinomycetes</taxon>
        <taxon>Micrococcales</taxon>
        <taxon>Brevibacteriaceae</taxon>
        <taxon>Brevibacterium</taxon>
    </lineage>
</organism>
<name>A0A849AVX6_9MICO</name>
<keyword evidence="5 8" id="KW-1133">Transmembrane helix</keyword>
<evidence type="ECO:0000256" key="1">
    <source>
        <dbReference type="ARBA" id="ARBA00004141"/>
    </source>
</evidence>
<evidence type="ECO:0000256" key="7">
    <source>
        <dbReference type="ARBA" id="ARBA00023235"/>
    </source>
</evidence>
<dbReference type="Proteomes" id="UP000549517">
    <property type="component" value="Unassembled WGS sequence"/>
</dbReference>
<feature type="transmembrane region" description="Helical" evidence="8">
    <location>
        <begin position="55"/>
        <end position="72"/>
    </location>
</feature>
<dbReference type="AlphaFoldDB" id="A0A849AVX6"/>
<dbReference type="InterPro" id="IPR017825">
    <property type="entry name" value="Lycopene_cyclase_dom"/>
</dbReference>
<keyword evidence="4" id="KW-0125">Carotenoid biosynthesis</keyword>
<accession>A0A849AVX6</accession>
<evidence type="ECO:0000256" key="4">
    <source>
        <dbReference type="ARBA" id="ARBA00022746"/>
    </source>
</evidence>
<gene>
    <name evidence="9" type="ORF">HLA91_11775</name>
</gene>
<dbReference type="EMBL" id="JABEMC010000009">
    <property type="protein sequence ID" value="NNG80040.1"/>
    <property type="molecule type" value="Genomic_DNA"/>
</dbReference>
<reference evidence="9 10" key="1">
    <citation type="submission" date="2020-05" db="EMBL/GenBank/DDBJ databases">
        <title>MicrobeNet Type strains.</title>
        <authorList>
            <person name="Nicholson A.C."/>
        </authorList>
    </citation>
    <scope>NUCLEOTIDE SEQUENCE [LARGE SCALE GENOMIC DNA]</scope>
    <source>
        <strain evidence="9 10">CCUG 46604</strain>
    </source>
</reference>
<comment type="pathway">
    <text evidence="2">Carotenoid biosynthesis.</text>
</comment>
<evidence type="ECO:0000313" key="9">
    <source>
        <dbReference type="EMBL" id="NNG80040.1"/>
    </source>
</evidence>
<feature type="transmembrane region" description="Helical" evidence="8">
    <location>
        <begin position="12"/>
        <end position="35"/>
    </location>
</feature>
<dbReference type="GO" id="GO:0016872">
    <property type="term" value="F:intramolecular lyase activity"/>
    <property type="evidence" value="ECO:0007669"/>
    <property type="project" value="InterPro"/>
</dbReference>